<accession>A0A8H3DFP2</accession>
<gene>
    <name evidence="1" type="ORF">RDB_LOCUS170656</name>
</gene>
<dbReference type="AlphaFoldDB" id="A0A8H3DFP2"/>
<dbReference type="EMBL" id="CAJMWT010007375">
    <property type="protein sequence ID" value="CAE6525018.1"/>
    <property type="molecule type" value="Genomic_DNA"/>
</dbReference>
<organism evidence="1 2">
    <name type="scientific">Rhizoctonia solani</name>
    <dbReference type="NCBI Taxonomy" id="456999"/>
    <lineage>
        <taxon>Eukaryota</taxon>
        <taxon>Fungi</taxon>
        <taxon>Dikarya</taxon>
        <taxon>Basidiomycota</taxon>
        <taxon>Agaricomycotina</taxon>
        <taxon>Agaricomycetes</taxon>
        <taxon>Cantharellales</taxon>
        <taxon>Ceratobasidiaceae</taxon>
        <taxon>Rhizoctonia</taxon>
    </lineage>
</organism>
<comment type="caution">
    <text evidence="1">The sequence shown here is derived from an EMBL/GenBank/DDBJ whole genome shotgun (WGS) entry which is preliminary data.</text>
</comment>
<dbReference type="Proteomes" id="UP000663843">
    <property type="component" value="Unassembled WGS sequence"/>
</dbReference>
<dbReference type="Gene3D" id="2.130.10.10">
    <property type="entry name" value="YVTN repeat-like/Quinoprotein amine dehydrogenase"/>
    <property type="match status" value="1"/>
</dbReference>
<dbReference type="InterPro" id="IPR011044">
    <property type="entry name" value="Quino_amine_DH_bsu"/>
</dbReference>
<protein>
    <submittedName>
        <fullName evidence="1">Uncharacterized protein</fullName>
    </submittedName>
</protein>
<proteinExistence type="predicted"/>
<dbReference type="InterPro" id="IPR015943">
    <property type="entry name" value="WD40/YVTN_repeat-like_dom_sf"/>
</dbReference>
<dbReference type="OrthoDB" id="39175at2759"/>
<evidence type="ECO:0000313" key="1">
    <source>
        <dbReference type="EMBL" id="CAE6525018.1"/>
    </source>
</evidence>
<name>A0A8H3DFP2_9AGAM</name>
<feature type="non-terminal residue" evidence="1">
    <location>
        <position position="1"/>
    </location>
</feature>
<dbReference type="SUPFAM" id="SSF50969">
    <property type="entry name" value="YVTN repeat-like/Quinoprotein amine dehydrogenase"/>
    <property type="match status" value="1"/>
</dbReference>
<evidence type="ECO:0000313" key="2">
    <source>
        <dbReference type="Proteomes" id="UP000663843"/>
    </source>
</evidence>
<sequence>VSGLKLEVLNLNKCIVAGAVASTKVHMWLRNLHAPSDLVVLAIDTQTFVGNYAAHQVSTSTSHIYISALPLSSPTSRIRSMYWPRFTGLVQATGTLMDKIDQVSLAVWTSDYPIRSASFSADRRYIVIGDDNGKISVQHSHSGKILITFQAHHEPQAHMIIPYASGK</sequence>
<reference evidence="1" key="1">
    <citation type="submission" date="2021-01" db="EMBL/GenBank/DDBJ databases">
        <authorList>
            <person name="Kaushik A."/>
        </authorList>
    </citation>
    <scope>NUCLEOTIDE SEQUENCE</scope>
    <source>
        <strain evidence="1">AG2-2IIIB</strain>
    </source>
</reference>